<dbReference type="EMBL" id="GBRH01260678">
    <property type="protein sequence ID" value="JAD37217.1"/>
    <property type="molecule type" value="Transcribed_RNA"/>
</dbReference>
<name>A0A0A8ZQU8_ARUDO</name>
<dbReference type="AlphaFoldDB" id="A0A0A8ZQU8"/>
<accession>A0A0A8ZQU8</accession>
<reference evidence="1" key="2">
    <citation type="journal article" date="2015" name="Data Brief">
        <title>Shoot transcriptome of the giant reed, Arundo donax.</title>
        <authorList>
            <person name="Barrero R.A."/>
            <person name="Guerrero F.D."/>
            <person name="Moolhuijzen P."/>
            <person name="Goolsby J.A."/>
            <person name="Tidwell J."/>
            <person name="Bellgard S.E."/>
            <person name="Bellgard M.I."/>
        </authorList>
    </citation>
    <scope>NUCLEOTIDE SEQUENCE</scope>
    <source>
        <tissue evidence="1">Shoot tissue taken approximately 20 cm above the soil surface</tissue>
    </source>
</reference>
<proteinExistence type="predicted"/>
<evidence type="ECO:0000313" key="1">
    <source>
        <dbReference type="EMBL" id="JAD37217.1"/>
    </source>
</evidence>
<reference evidence="1" key="1">
    <citation type="submission" date="2014-09" db="EMBL/GenBank/DDBJ databases">
        <authorList>
            <person name="Magalhaes I.L.F."/>
            <person name="Oliveira U."/>
            <person name="Santos F.R."/>
            <person name="Vidigal T.H.D.A."/>
            <person name="Brescovit A.D."/>
            <person name="Santos A.J."/>
        </authorList>
    </citation>
    <scope>NUCLEOTIDE SEQUENCE</scope>
    <source>
        <tissue evidence="1">Shoot tissue taken approximately 20 cm above the soil surface</tissue>
    </source>
</reference>
<protein>
    <submittedName>
        <fullName evidence="1">Uncharacterized protein</fullName>
    </submittedName>
</protein>
<sequence>MSCCGLICHTNTAQNPDFNCKMTDFECACLMSLDINNDLQL</sequence>
<organism evidence="1">
    <name type="scientific">Arundo donax</name>
    <name type="common">Giant reed</name>
    <name type="synonym">Donax arundinaceus</name>
    <dbReference type="NCBI Taxonomy" id="35708"/>
    <lineage>
        <taxon>Eukaryota</taxon>
        <taxon>Viridiplantae</taxon>
        <taxon>Streptophyta</taxon>
        <taxon>Embryophyta</taxon>
        <taxon>Tracheophyta</taxon>
        <taxon>Spermatophyta</taxon>
        <taxon>Magnoliopsida</taxon>
        <taxon>Liliopsida</taxon>
        <taxon>Poales</taxon>
        <taxon>Poaceae</taxon>
        <taxon>PACMAD clade</taxon>
        <taxon>Arundinoideae</taxon>
        <taxon>Arundineae</taxon>
        <taxon>Arundo</taxon>
    </lineage>
</organism>